<dbReference type="GO" id="GO:0048731">
    <property type="term" value="P:system development"/>
    <property type="evidence" value="ECO:0000318"/>
    <property type="project" value="GO_Central"/>
</dbReference>
<dbReference type="Pfam" id="PF00067">
    <property type="entry name" value="p450"/>
    <property type="match status" value="1"/>
</dbReference>
<keyword evidence="4" id="KW-0479">Metal-binding</keyword>
<evidence type="ECO:0000256" key="2">
    <source>
        <dbReference type="ARBA" id="ARBA00010617"/>
    </source>
</evidence>
<name>A0A251TKH7_HELAN</name>
<dbReference type="InterPro" id="IPR002401">
    <property type="entry name" value="Cyt_P450_E_grp-I"/>
</dbReference>
<evidence type="ECO:0000256" key="5">
    <source>
        <dbReference type="ARBA" id="ARBA00023002"/>
    </source>
</evidence>
<sequence length="239" mass="26937">MIFRGTDTVAVLIEWILARLVLHPDVQQKVQEELDRVVGRSRAVTEADITSLVYLPAVVKEVLRLHPPANFKPVFRQSNHQAYSSSPATHLTPSTPLQLSSVTDSHPCNSLFRNRLSPLQLPNYSNPNSPSNLQIFTDLRSKSKNFRSIHLDLIFNTMVVNGRGLKRMKRRVTADLNDFLTFPSSEVTAAEPFRTDVRTFLLRHALLPPMSSLIPHLLKWQMLFRVGERSGGGDDACVC</sequence>
<evidence type="ECO:0000256" key="8">
    <source>
        <dbReference type="SAM" id="SignalP"/>
    </source>
</evidence>
<keyword evidence="7" id="KW-0503">Monooxygenase</keyword>
<keyword evidence="11" id="KW-1185">Reference proteome</keyword>
<comment type="similarity">
    <text evidence="2">Belongs to the cytochrome P450 family.</text>
</comment>
<comment type="cofactor">
    <cofactor evidence="1">
        <name>heme</name>
        <dbReference type="ChEBI" id="CHEBI:30413"/>
    </cofactor>
</comment>
<evidence type="ECO:0000313" key="9">
    <source>
        <dbReference type="EMBL" id="KAF5765383.1"/>
    </source>
</evidence>
<protein>
    <submittedName>
        <fullName evidence="9 10">Cytochrome P450</fullName>
    </submittedName>
</protein>
<accession>A0A251TKH7</accession>
<reference evidence="9 11" key="1">
    <citation type="journal article" date="2017" name="Nature">
        <title>The sunflower genome provides insights into oil metabolism, flowering and Asterid evolution.</title>
        <authorList>
            <person name="Badouin H."/>
            <person name="Gouzy J."/>
            <person name="Grassa C.J."/>
            <person name="Murat F."/>
            <person name="Staton S.E."/>
            <person name="Cottret L."/>
            <person name="Lelandais-Briere C."/>
            <person name="Owens G.L."/>
            <person name="Carrere S."/>
            <person name="Mayjonade B."/>
            <person name="Legrand L."/>
            <person name="Gill N."/>
            <person name="Kane N.C."/>
            <person name="Bowers J.E."/>
            <person name="Hubner S."/>
            <person name="Bellec A."/>
            <person name="Berard A."/>
            <person name="Berges H."/>
            <person name="Blanchet N."/>
            <person name="Boniface M.C."/>
            <person name="Brunel D."/>
            <person name="Catrice O."/>
            <person name="Chaidir N."/>
            <person name="Claudel C."/>
            <person name="Donnadieu C."/>
            <person name="Faraut T."/>
            <person name="Fievet G."/>
            <person name="Helmstetter N."/>
            <person name="King M."/>
            <person name="Knapp S.J."/>
            <person name="Lai Z."/>
            <person name="Le Paslier M.C."/>
            <person name="Lippi Y."/>
            <person name="Lorenzon L."/>
            <person name="Mandel J.R."/>
            <person name="Marage G."/>
            <person name="Marchand G."/>
            <person name="Marquand E."/>
            <person name="Bret-Mestries E."/>
            <person name="Morien E."/>
            <person name="Nambeesan S."/>
            <person name="Nguyen T."/>
            <person name="Pegot-Espagnet P."/>
            <person name="Pouilly N."/>
            <person name="Raftis F."/>
            <person name="Sallet E."/>
            <person name="Schiex T."/>
            <person name="Thomas J."/>
            <person name="Vandecasteele C."/>
            <person name="Vares D."/>
            <person name="Vear F."/>
            <person name="Vautrin S."/>
            <person name="Crespi M."/>
            <person name="Mangin B."/>
            <person name="Burke J.M."/>
            <person name="Salse J."/>
            <person name="Munos S."/>
            <person name="Vincourt P."/>
            <person name="Rieseberg L.H."/>
            <person name="Langlade N.B."/>
        </authorList>
    </citation>
    <scope>NUCLEOTIDE SEQUENCE [LARGE SCALE GENOMIC DNA]</scope>
    <source>
        <strain evidence="11">cv. SF193</strain>
        <tissue evidence="9">Leaves</tissue>
    </source>
</reference>
<evidence type="ECO:0000256" key="6">
    <source>
        <dbReference type="ARBA" id="ARBA00023004"/>
    </source>
</evidence>
<dbReference type="Proteomes" id="UP000215914">
    <property type="component" value="Chromosome 10"/>
</dbReference>
<evidence type="ECO:0000256" key="7">
    <source>
        <dbReference type="ARBA" id="ARBA00023033"/>
    </source>
</evidence>
<feature type="chain" id="PRO_5012670969" evidence="8">
    <location>
        <begin position="19"/>
        <end position="239"/>
    </location>
</feature>
<keyword evidence="6" id="KW-0408">Iron</keyword>
<dbReference type="PRINTS" id="PR00385">
    <property type="entry name" value="P450"/>
</dbReference>
<dbReference type="OrthoDB" id="1586337at2759"/>
<dbReference type="PANTHER" id="PTHR47946">
    <property type="entry name" value="CYTOCHROME P450 78A7-RELATED"/>
    <property type="match status" value="1"/>
</dbReference>
<reference evidence="10" key="2">
    <citation type="submission" date="2017-02" db="EMBL/GenBank/DDBJ databases">
        <title>Sunflower complete genome.</title>
        <authorList>
            <person name="Langlade N."/>
            <person name="Munos S."/>
        </authorList>
    </citation>
    <scope>NUCLEOTIDE SEQUENCE [LARGE SCALE GENOMIC DNA]</scope>
    <source>
        <tissue evidence="10">Leaves</tissue>
    </source>
</reference>
<keyword evidence="8" id="KW-0732">Signal</keyword>
<dbReference type="STRING" id="4232.A0A251TKH7"/>
<dbReference type="GO" id="GO:0004497">
    <property type="term" value="F:monooxygenase activity"/>
    <property type="evidence" value="ECO:0007669"/>
    <property type="project" value="UniProtKB-KW"/>
</dbReference>
<evidence type="ECO:0000256" key="1">
    <source>
        <dbReference type="ARBA" id="ARBA00001971"/>
    </source>
</evidence>
<evidence type="ECO:0000256" key="3">
    <source>
        <dbReference type="ARBA" id="ARBA00022617"/>
    </source>
</evidence>
<keyword evidence="3" id="KW-0349">Heme</keyword>
<dbReference type="EMBL" id="CM007899">
    <property type="protein sequence ID" value="OTG11112.1"/>
    <property type="molecule type" value="Genomic_DNA"/>
</dbReference>
<dbReference type="Gramene" id="mRNA:HanXRQr2_Chr15g0703201">
    <property type="protein sequence ID" value="CDS:HanXRQr2_Chr15g0703201.1"/>
    <property type="gene ID" value="HanXRQr2_Chr15g0703201"/>
</dbReference>
<dbReference type="InterPro" id="IPR036396">
    <property type="entry name" value="Cyt_P450_sf"/>
</dbReference>
<proteinExistence type="inferred from homology"/>
<reference evidence="9" key="3">
    <citation type="submission" date="2020-06" db="EMBL/GenBank/DDBJ databases">
        <title>Helianthus annuus Genome sequencing and assembly Release 2.</title>
        <authorList>
            <person name="Gouzy J."/>
            <person name="Langlade N."/>
            <person name="Munos S."/>
        </authorList>
    </citation>
    <scope>NUCLEOTIDE SEQUENCE</scope>
    <source>
        <tissue evidence="9">Leaves</tissue>
    </source>
</reference>
<dbReference type="InterPro" id="IPR051996">
    <property type="entry name" value="Cytochrome_P450_78A"/>
</dbReference>
<evidence type="ECO:0000256" key="4">
    <source>
        <dbReference type="ARBA" id="ARBA00022723"/>
    </source>
</evidence>
<evidence type="ECO:0000313" key="11">
    <source>
        <dbReference type="Proteomes" id="UP000215914"/>
    </source>
</evidence>
<dbReference type="PRINTS" id="PR00463">
    <property type="entry name" value="EP450I"/>
</dbReference>
<keyword evidence="5" id="KW-0560">Oxidoreductase</keyword>
<feature type="signal peptide" evidence="8">
    <location>
        <begin position="1"/>
        <end position="18"/>
    </location>
</feature>
<dbReference type="GO" id="GO:0016705">
    <property type="term" value="F:oxidoreductase activity, acting on paired donors, with incorporation or reduction of molecular oxygen"/>
    <property type="evidence" value="ECO:0007669"/>
    <property type="project" value="InterPro"/>
</dbReference>
<dbReference type="GO" id="GO:0020037">
    <property type="term" value="F:heme binding"/>
    <property type="evidence" value="ECO:0007669"/>
    <property type="project" value="InterPro"/>
</dbReference>
<dbReference type="EMBL" id="MNCJ02000330">
    <property type="protein sequence ID" value="KAF5765383.1"/>
    <property type="molecule type" value="Genomic_DNA"/>
</dbReference>
<dbReference type="InterPro" id="IPR001128">
    <property type="entry name" value="Cyt_P450"/>
</dbReference>
<gene>
    <name evidence="10" type="ORF">HannXRQ_Chr10g0295191</name>
    <name evidence="9" type="ORF">HanXRQr2_Chr15g0703201</name>
</gene>
<dbReference type="SUPFAM" id="SSF48264">
    <property type="entry name" value="Cytochrome P450"/>
    <property type="match status" value="1"/>
</dbReference>
<evidence type="ECO:0000313" key="10">
    <source>
        <dbReference type="EMBL" id="OTG11112.1"/>
    </source>
</evidence>
<dbReference type="Gene3D" id="1.10.630.10">
    <property type="entry name" value="Cytochrome P450"/>
    <property type="match status" value="1"/>
</dbReference>
<dbReference type="GO" id="GO:0005506">
    <property type="term" value="F:iron ion binding"/>
    <property type="evidence" value="ECO:0007669"/>
    <property type="project" value="InterPro"/>
</dbReference>
<dbReference type="AlphaFoldDB" id="A0A251TKH7"/>
<dbReference type="PANTHER" id="PTHR47946:SF21">
    <property type="entry name" value="CYTOCHROME P450-RELATED"/>
    <property type="match status" value="1"/>
</dbReference>
<dbReference type="InParanoid" id="A0A251TKH7"/>
<organism evidence="10 11">
    <name type="scientific">Helianthus annuus</name>
    <name type="common">Common sunflower</name>
    <dbReference type="NCBI Taxonomy" id="4232"/>
    <lineage>
        <taxon>Eukaryota</taxon>
        <taxon>Viridiplantae</taxon>
        <taxon>Streptophyta</taxon>
        <taxon>Embryophyta</taxon>
        <taxon>Tracheophyta</taxon>
        <taxon>Spermatophyta</taxon>
        <taxon>Magnoliopsida</taxon>
        <taxon>eudicotyledons</taxon>
        <taxon>Gunneridae</taxon>
        <taxon>Pentapetalae</taxon>
        <taxon>asterids</taxon>
        <taxon>campanulids</taxon>
        <taxon>Asterales</taxon>
        <taxon>Asteraceae</taxon>
        <taxon>Asteroideae</taxon>
        <taxon>Heliantheae alliance</taxon>
        <taxon>Heliantheae</taxon>
        <taxon>Helianthus</taxon>
    </lineage>
</organism>